<feature type="domain" description="C2H2-type" evidence="14">
    <location>
        <begin position="701"/>
        <end position="728"/>
    </location>
</feature>
<dbReference type="InterPro" id="IPR036236">
    <property type="entry name" value="Znf_C2H2_sf"/>
</dbReference>
<gene>
    <name evidence="15" type="ORF">SK128_012735</name>
</gene>
<dbReference type="Pfam" id="PF00046">
    <property type="entry name" value="Homeodomain"/>
    <property type="match status" value="3"/>
</dbReference>
<dbReference type="PANTHER" id="PTHR24408">
    <property type="entry name" value="ZINC FINGER PROTEIN"/>
    <property type="match status" value="1"/>
</dbReference>
<feature type="compositionally biased region" description="Basic and acidic residues" evidence="12">
    <location>
        <begin position="1116"/>
        <end position="1126"/>
    </location>
</feature>
<feature type="region of interest" description="Disordered" evidence="12">
    <location>
        <begin position="1099"/>
        <end position="1161"/>
    </location>
</feature>
<dbReference type="InterPro" id="IPR009057">
    <property type="entry name" value="Homeodomain-like_sf"/>
</dbReference>
<evidence type="ECO:0000256" key="4">
    <source>
        <dbReference type="ARBA" id="ARBA00022771"/>
    </source>
</evidence>
<evidence type="ECO:0000256" key="5">
    <source>
        <dbReference type="ARBA" id="ARBA00022833"/>
    </source>
</evidence>
<feature type="domain" description="Homeobox" evidence="13">
    <location>
        <begin position="626"/>
        <end position="686"/>
    </location>
</feature>
<dbReference type="Gene3D" id="1.10.10.60">
    <property type="entry name" value="Homeodomain-like"/>
    <property type="match status" value="3"/>
</dbReference>
<feature type="DNA-binding region" description="Homeobox" evidence="10">
    <location>
        <begin position="628"/>
        <end position="687"/>
    </location>
</feature>
<evidence type="ECO:0000256" key="7">
    <source>
        <dbReference type="ARBA" id="ARBA00023155"/>
    </source>
</evidence>
<evidence type="ECO:0000256" key="1">
    <source>
        <dbReference type="ARBA" id="ARBA00004123"/>
    </source>
</evidence>
<feature type="DNA-binding region" description="Homeobox" evidence="10">
    <location>
        <begin position="1280"/>
        <end position="1339"/>
    </location>
</feature>
<dbReference type="SMART" id="SM00355">
    <property type="entry name" value="ZnF_C2H2"/>
    <property type="match status" value="6"/>
</dbReference>
<dbReference type="SMART" id="SM00389">
    <property type="entry name" value="HOX"/>
    <property type="match status" value="3"/>
</dbReference>
<evidence type="ECO:0000256" key="11">
    <source>
        <dbReference type="RuleBase" id="RU000682"/>
    </source>
</evidence>
<dbReference type="InterPro" id="IPR017970">
    <property type="entry name" value="Homeobox_CS"/>
</dbReference>
<evidence type="ECO:0000259" key="14">
    <source>
        <dbReference type="PROSITE" id="PS50157"/>
    </source>
</evidence>
<feature type="domain" description="Homeobox" evidence="13">
    <location>
        <begin position="1278"/>
        <end position="1338"/>
    </location>
</feature>
<feature type="region of interest" description="Disordered" evidence="12">
    <location>
        <begin position="1"/>
        <end position="99"/>
    </location>
</feature>
<keyword evidence="5" id="KW-0862">Zinc</keyword>
<sequence length="1344" mass="150645">MNKGYGKKRPRGRPKKRRGKDKVSKLKSKAVNDNEEEKPKTPVVEENPVEMGERTPPSLEIAIQDNDEDDEEMENKEKQESLYPPMSSSEPPTSTSPPEAVVAQLHQLQETVVSHILQYQAGVMAQYQQIQQQMLSELAKSSNPSAQLPVQQMLSEITSSPQPQVAQLLSEIKSPGQPQVTVMPVVKTEPNERKRKASDMSNERGNGSVEDIAFKRKRTAFTEKQYQILETTFIHNNFPEPIDQHCIALRIKTPYRSIKMWFQNRRASVRKRLIKQDQVTEIEKKIKKEVDEEETGTETKNSSAGSHNDSDSRWYCVKCPSTFITKQFLDSHMEAHEKETLYCPDCKVPYTHRVLLDTHKISKCKSKTGIELSHLDEENKSREAIEKHKNKRNNSVSAHSLKLENVNNIQSNPLISKPAVNGTSLLTLQPPPLINPNVLLQVTNLQQNPLFLQQQQLMQQLLLVQLQQAAQKAKQEAEKVESPPALSTPLPLSSPKQLPDLKNQESTNESLTVGGLTIFPVKPSGTEGVKVKEEVVEQAPEESMEEQPSTLQDQITSILHSQGLKTTWKSMGIKEEEESEGKPNTSESMKEQIEAIIRLQENKKKNQKLSTACAQNGEESDYDEYKRHRRRTTVFNEVQLRTLYMHFTHCNFPDPAMFKIIGHLIKLDPQVIKIWFQNERSRQRKRASHIVDEVNSKEKPYKCRDCGMSFAMLTFLVKHSMRHVGETDQDSSVRTCPLCLQKWNKEVFSSHLKSRHNVNLSLVEEKQPDSESNLKCYLCKEKFVDQENLMVHKHQHLKDNYGDPPQCSQCKTTFVNAICLEAHMETHETGEWTVKCSLCGALFHDKILLTSHKMGHGVPLAPVSTIDRSRSQLQHTTVRKTSSVNSLTKSIDDIESVSDTESITLEKPVSYVMPISTSTSAADQSKAMDLFPKSPSSSVSIAQTTVASSLTLSTPTSAVPTFITSSTMTPSLTTSVPALITSRVSPATSTNNGDSTSPAAPVSYVKLIPVQLIPTNTIPSSQAGAKGMNQSPFITTPTTAFISVPVSFMGPSEATVNPLLSQLLDSSGTSKVSDDKNKKREMPNLIPISKAAFTKAGKIDGRTTVTDSPTATENGNETRDGSEIKGTKRLANSEDTSNILKGGDTLNHENKTLSDTNEVLSDTIETRNDASKALNKPRDESTLQSDVKKRYVPILPLMPLTLASANKEPKQELSMPVSMQVPEGITPLRPKSTRNITNKRLWEGTKMDYYQWRSPMCFSGKQCEIVDAHSDLVFFPPQTVRRTPVCFSGKQREILEAHFDHDNFPVPGEQIAVAEQLNVDHVVIKTWFQNARSNIRRKLKMNSK</sequence>
<feature type="region of interest" description="Disordered" evidence="12">
    <location>
        <begin position="289"/>
        <end position="310"/>
    </location>
</feature>
<feature type="DNA-binding region" description="Homeobox" evidence="10">
    <location>
        <begin position="214"/>
        <end position="273"/>
    </location>
</feature>
<dbReference type="InterPro" id="IPR001356">
    <property type="entry name" value="HD"/>
</dbReference>
<reference evidence="15 16" key="1">
    <citation type="submission" date="2023-11" db="EMBL/GenBank/DDBJ databases">
        <title>Halocaridina rubra genome assembly.</title>
        <authorList>
            <person name="Smith C."/>
        </authorList>
    </citation>
    <scope>NUCLEOTIDE SEQUENCE [LARGE SCALE GENOMIC DNA]</scope>
    <source>
        <strain evidence="15">EP-1</strain>
        <tissue evidence="15">Whole</tissue>
    </source>
</reference>
<evidence type="ECO:0000259" key="13">
    <source>
        <dbReference type="PROSITE" id="PS50071"/>
    </source>
</evidence>
<feature type="compositionally biased region" description="Low complexity" evidence="12">
    <location>
        <begin position="84"/>
        <end position="99"/>
    </location>
</feature>
<evidence type="ECO:0000256" key="10">
    <source>
        <dbReference type="PROSITE-ProRule" id="PRU00108"/>
    </source>
</evidence>
<feature type="domain" description="Homeobox" evidence="13">
    <location>
        <begin position="212"/>
        <end position="272"/>
    </location>
</feature>
<dbReference type="PROSITE" id="PS00027">
    <property type="entry name" value="HOMEOBOX_1"/>
    <property type="match status" value="1"/>
</dbReference>
<dbReference type="PANTHER" id="PTHR24408:SF64">
    <property type="entry name" value="LINKING IMMUNITY AND METABOLISM-RELATED"/>
    <property type="match status" value="1"/>
</dbReference>
<name>A0AAN9A1V3_HALRR</name>
<comment type="subcellular location">
    <subcellularLocation>
        <location evidence="1 10 11">Nucleus</location>
    </subcellularLocation>
</comment>
<feature type="compositionally biased region" description="Polar residues" evidence="12">
    <location>
        <begin position="298"/>
        <end position="307"/>
    </location>
</feature>
<feature type="compositionally biased region" description="Low complexity" evidence="12">
    <location>
        <begin position="41"/>
        <end position="50"/>
    </location>
</feature>
<dbReference type="EMBL" id="JAXCGZ010016986">
    <property type="protein sequence ID" value="KAK7069295.1"/>
    <property type="molecule type" value="Genomic_DNA"/>
</dbReference>
<feature type="compositionally biased region" description="Basic residues" evidence="12">
    <location>
        <begin position="1"/>
        <end position="28"/>
    </location>
</feature>
<dbReference type="GO" id="GO:0008270">
    <property type="term" value="F:zinc ion binding"/>
    <property type="evidence" value="ECO:0007669"/>
    <property type="project" value="UniProtKB-KW"/>
</dbReference>
<feature type="compositionally biased region" description="Polar residues" evidence="12">
    <location>
        <begin position="1103"/>
        <end position="1115"/>
    </location>
</feature>
<dbReference type="SUPFAM" id="SSF46689">
    <property type="entry name" value="Homeodomain-like"/>
    <property type="match status" value="3"/>
</dbReference>
<comment type="caution">
    <text evidence="15">The sequence shown here is derived from an EMBL/GenBank/DDBJ whole genome shotgun (WGS) entry which is preliminary data.</text>
</comment>
<dbReference type="Proteomes" id="UP001381693">
    <property type="component" value="Unassembled WGS sequence"/>
</dbReference>
<organism evidence="15 16">
    <name type="scientific">Halocaridina rubra</name>
    <name type="common">Hawaiian red shrimp</name>
    <dbReference type="NCBI Taxonomy" id="373956"/>
    <lineage>
        <taxon>Eukaryota</taxon>
        <taxon>Metazoa</taxon>
        <taxon>Ecdysozoa</taxon>
        <taxon>Arthropoda</taxon>
        <taxon>Crustacea</taxon>
        <taxon>Multicrustacea</taxon>
        <taxon>Malacostraca</taxon>
        <taxon>Eumalacostraca</taxon>
        <taxon>Eucarida</taxon>
        <taxon>Decapoda</taxon>
        <taxon>Pleocyemata</taxon>
        <taxon>Caridea</taxon>
        <taxon>Atyoidea</taxon>
        <taxon>Atyidae</taxon>
        <taxon>Halocaridina</taxon>
    </lineage>
</organism>
<dbReference type="SUPFAM" id="SSF57667">
    <property type="entry name" value="beta-beta-alpha zinc fingers"/>
    <property type="match status" value="2"/>
</dbReference>
<feature type="region of interest" description="Disordered" evidence="12">
    <location>
        <begin position="475"/>
        <end position="509"/>
    </location>
</feature>
<dbReference type="InterPro" id="IPR013087">
    <property type="entry name" value="Znf_C2H2_type"/>
</dbReference>
<dbReference type="GO" id="GO:0043565">
    <property type="term" value="F:sequence-specific DNA binding"/>
    <property type="evidence" value="ECO:0007669"/>
    <property type="project" value="TreeGrafter"/>
</dbReference>
<evidence type="ECO:0000256" key="9">
    <source>
        <dbReference type="PROSITE-ProRule" id="PRU00042"/>
    </source>
</evidence>
<keyword evidence="2" id="KW-0479">Metal-binding</keyword>
<keyword evidence="16" id="KW-1185">Reference proteome</keyword>
<feature type="domain" description="C2H2-type" evidence="14">
    <location>
        <begin position="774"/>
        <end position="801"/>
    </location>
</feature>
<evidence type="ECO:0000256" key="3">
    <source>
        <dbReference type="ARBA" id="ARBA00022737"/>
    </source>
</evidence>
<dbReference type="PROSITE" id="PS00028">
    <property type="entry name" value="ZINC_FINGER_C2H2_1"/>
    <property type="match status" value="5"/>
</dbReference>
<keyword evidence="3" id="KW-0677">Repeat</keyword>
<evidence type="ECO:0000313" key="15">
    <source>
        <dbReference type="EMBL" id="KAK7069295.1"/>
    </source>
</evidence>
<keyword evidence="7 10" id="KW-0371">Homeobox</keyword>
<dbReference type="GO" id="GO:0000981">
    <property type="term" value="F:DNA-binding transcription factor activity, RNA polymerase II-specific"/>
    <property type="evidence" value="ECO:0007669"/>
    <property type="project" value="InterPro"/>
</dbReference>
<dbReference type="GO" id="GO:0005634">
    <property type="term" value="C:nucleus"/>
    <property type="evidence" value="ECO:0007669"/>
    <property type="project" value="UniProtKB-SubCell"/>
</dbReference>
<keyword evidence="4 9" id="KW-0863">Zinc-finger</keyword>
<dbReference type="Gene3D" id="3.30.160.60">
    <property type="entry name" value="Classic Zinc Finger"/>
    <property type="match status" value="3"/>
</dbReference>
<evidence type="ECO:0000256" key="12">
    <source>
        <dbReference type="SAM" id="MobiDB-lite"/>
    </source>
</evidence>
<dbReference type="PROSITE" id="PS50071">
    <property type="entry name" value="HOMEOBOX_2"/>
    <property type="match status" value="3"/>
</dbReference>
<dbReference type="PROSITE" id="PS50157">
    <property type="entry name" value="ZINC_FINGER_C2H2_2"/>
    <property type="match status" value="3"/>
</dbReference>
<feature type="compositionally biased region" description="Acidic residues" evidence="12">
    <location>
        <begin position="65"/>
        <end position="74"/>
    </location>
</feature>
<feature type="domain" description="C2H2-type" evidence="14">
    <location>
        <begin position="314"/>
        <end position="341"/>
    </location>
</feature>
<evidence type="ECO:0000256" key="8">
    <source>
        <dbReference type="ARBA" id="ARBA00023242"/>
    </source>
</evidence>
<keyword evidence="6 10" id="KW-0238">DNA-binding</keyword>
<evidence type="ECO:0000256" key="2">
    <source>
        <dbReference type="ARBA" id="ARBA00022723"/>
    </source>
</evidence>
<protein>
    <submittedName>
        <fullName evidence="15">Uncharacterized protein</fullName>
    </submittedName>
</protein>
<keyword evidence="8 10" id="KW-0539">Nucleus</keyword>
<accession>A0AAN9A1V3</accession>
<evidence type="ECO:0000256" key="6">
    <source>
        <dbReference type="ARBA" id="ARBA00023125"/>
    </source>
</evidence>
<proteinExistence type="predicted"/>
<dbReference type="CDD" id="cd00086">
    <property type="entry name" value="homeodomain"/>
    <property type="match status" value="3"/>
</dbReference>
<feature type="compositionally biased region" description="Low complexity" evidence="12">
    <location>
        <begin position="482"/>
        <end position="501"/>
    </location>
</feature>
<evidence type="ECO:0000313" key="16">
    <source>
        <dbReference type="Proteomes" id="UP001381693"/>
    </source>
</evidence>